<comment type="pathway">
    <text evidence="1">Carbohydrate degradation; glycolysis; D-glyceraldehyde 3-phosphate and glycerone phosphate from D-glucose: step 2/4.</text>
</comment>
<dbReference type="OrthoDB" id="5592106at2"/>
<dbReference type="SUPFAM" id="SSF51182">
    <property type="entry name" value="RmlC-like cupins"/>
    <property type="match status" value="1"/>
</dbReference>
<accession>A0A1H9UQW9</accession>
<dbReference type="AlphaFoldDB" id="A0A1H9UQW9"/>
<dbReference type="EMBL" id="FOGT01000008">
    <property type="protein sequence ID" value="SES11786.1"/>
    <property type="molecule type" value="Genomic_DNA"/>
</dbReference>
<keyword evidence="10" id="KW-1185">Reference proteome</keyword>
<dbReference type="EC" id="5.3.1.9" evidence="3"/>
<dbReference type="CDD" id="cd02218">
    <property type="entry name" value="cupin_PGI"/>
    <property type="match status" value="1"/>
</dbReference>
<evidence type="ECO:0000259" key="8">
    <source>
        <dbReference type="Pfam" id="PF06560"/>
    </source>
</evidence>
<feature type="domain" description="Glucose-6-phosphate isomerase prokaryote" evidence="8">
    <location>
        <begin position="27"/>
        <end position="175"/>
    </location>
</feature>
<evidence type="ECO:0000256" key="6">
    <source>
        <dbReference type="ARBA" id="ARBA00029321"/>
    </source>
</evidence>
<dbReference type="UniPathway" id="UPA00109">
    <property type="reaction ID" value="UER00181"/>
</dbReference>
<evidence type="ECO:0000256" key="2">
    <source>
        <dbReference type="ARBA" id="ARBA00006542"/>
    </source>
</evidence>
<dbReference type="GO" id="GO:0006094">
    <property type="term" value="P:gluconeogenesis"/>
    <property type="evidence" value="ECO:0007669"/>
    <property type="project" value="UniProtKB-KW"/>
</dbReference>
<evidence type="ECO:0000313" key="10">
    <source>
        <dbReference type="Proteomes" id="UP000198571"/>
    </source>
</evidence>
<evidence type="ECO:0000256" key="5">
    <source>
        <dbReference type="ARBA" id="ARBA00023152"/>
    </source>
</evidence>
<dbReference type="GO" id="GO:0004347">
    <property type="term" value="F:glucose-6-phosphate isomerase activity"/>
    <property type="evidence" value="ECO:0007669"/>
    <property type="project" value="UniProtKB-EC"/>
</dbReference>
<gene>
    <name evidence="9" type="ORF">SAMN05518684_108112</name>
</gene>
<dbReference type="RefSeq" id="WP_093051981.1">
    <property type="nucleotide sequence ID" value="NZ_FOGT01000008.1"/>
</dbReference>
<comment type="similarity">
    <text evidence="2">Belongs to the archaeal-type GPI family.</text>
</comment>
<dbReference type="InterPro" id="IPR014710">
    <property type="entry name" value="RmlC-like_jellyroll"/>
</dbReference>
<evidence type="ECO:0000256" key="7">
    <source>
        <dbReference type="SAM" id="MobiDB-lite"/>
    </source>
</evidence>
<feature type="compositionally biased region" description="Basic and acidic residues" evidence="7">
    <location>
        <begin position="1"/>
        <end position="12"/>
    </location>
</feature>
<dbReference type="STRING" id="1601833.SAMN05518684_108112"/>
<evidence type="ECO:0000256" key="4">
    <source>
        <dbReference type="ARBA" id="ARBA00022432"/>
    </source>
</evidence>
<reference evidence="10" key="1">
    <citation type="submission" date="2016-10" db="EMBL/GenBank/DDBJ databases">
        <authorList>
            <person name="Varghese N."/>
            <person name="Submissions S."/>
        </authorList>
    </citation>
    <scope>NUCLEOTIDE SEQUENCE [LARGE SCALE GENOMIC DNA]</scope>
    <source>
        <strain evidence="10">S9</strain>
    </source>
</reference>
<dbReference type="GO" id="GO:0006096">
    <property type="term" value="P:glycolytic process"/>
    <property type="evidence" value="ECO:0007669"/>
    <property type="project" value="UniProtKB-UniPathway"/>
</dbReference>
<organism evidence="9 10">
    <name type="scientific">Salipaludibacillus aurantiacus</name>
    <dbReference type="NCBI Taxonomy" id="1601833"/>
    <lineage>
        <taxon>Bacteria</taxon>
        <taxon>Bacillati</taxon>
        <taxon>Bacillota</taxon>
        <taxon>Bacilli</taxon>
        <taxon>Bacillales</taxon>
        <taxon>Bacillaceae</taxon>
    </lineage>
</organism>
<name>A0A1H9UQW9_9BACI</name>
<dbReference type="Proteomes" id="UP000198571">
    <property type="component" value="Unassembled WGS sequence"/>
</dbReference>
<dbReference type="GO" id="GO:0005737">
    <property type="term" value="C:cytoplasm"/>
    <property type="evidence" value="ECO:0007669"/>
    <property type="project" value="InterPro"/>
</dbReference>
<dbReference type="InterPro" id="IPR010551">
    <property type="entry name" value="G6P_isomerase_prok"/>
</dbReference>
<dbReference type="Pfam" id="PF06560">
    <property type="entry name" value="GPI"/>
    <property type="match status" value="1"/>
</dbReference>
<proteinExistence type="inferred from homology"/>
<evidence type="ECO:0000313" key="9">
    <source>
        <dbReference type="EMBL" id="SES11786.1"/>
    </source>
</evidence>
<evidence type="ECO:0000256" key="1">
    <source>
        <dbReference type="ARBA" id="ARBA00004926"/>
    </source>
</evidence>
<keyword evidence="9" id="KW-0413">Isomerase</keyword>
<dbReference type="InterPro" id="IPR011051">
    <property type="entry name" value="RmlC_Cupin_sf"/>
</dbReference>
<feature type="region of interest" description="Disordered" evidence="7">
    <location>
        <begin position="1"/>
        <end position="23"/>
    </location>
</feature>
<evidence type="ECO:0000256" key="3">
    <source>
        <dbReference type="ARBA" id="ARBA00011952"/>
    </source>
</evidence>
<keyword evidence="4" id="KW-0312">Gluconeogenesis</keyword>
<dbReference type="Gene3D" id="2.60.120.10">
    <property type="entry name" value="Jelly Rolls"/>
    <property type="match status" value="1"/>
</dbReference>
<keyword evidence="5" id="KW-0324">Glycolysis</keyword>
<sequence length="184" mass="20275">MEIKDPRNHFSKENGALSGEKTSKTIRKLKDMKGFYEDEEAFNKMDPETVLYEVEMHAPVKAGTEGGLFFGTSFLNPGKVGEEFFMTKGHFHEIINRAEYYWGLEGEGVLVFMDEDGNASAEKVCPGSLHFVPGKIAHRLVNTGDTKLAVGACWPADAGHQYGPIAESGFGVRIKEKNGTIIAE</sequence>
<protein>
    <recommendedName>
        <fullName evidence="3">glucose-6-phosphate isomerase</fullName>
        <ecNumber evidence="3">5.3.1.9</ecNumber>
    </recommendedName>
</protein>
<comment type="catalytic activity">
    <reaction evidence="6">
        <text>alpha-D-glucose 6-phosphate = beta-D-fructose 6-phosphate</text>
        <dbReference type="Rhea" id="RHEA:11816"/>
        <dbReference type="ChEBI" id="CHEBI:57634"/>
        <dbReference type="ChEBI" id="CHEBI:58225"/>
        <dbReference type="EC" id="5.3.1.9"/>
    </reaction>
</comment>